<dbReference type="Proteomes" id="UP000198348">
    <property type="component" value="Unassembled WGS sequence"/>
</dbReference>
<evidence type="ECO:0000313" key="3">
    <source>
        <dbReference type="Proteomes" id="UP000198348"/>
    </source>
</evidence>
<dbReference type="EMBL" id="FZNW01000013">
    <property type="protein sequence ID" value="SNR64789.1"/>
    <property type="molecule type" value="Genomic_DNA"/>
</dbReference>
<evidence type="ECO:0000256" key="1">
    <source>
        <dbReference type="SAM" id="MobiDB-lite"/>
    </source>
</evidence>
<protein>
    <submittedName>
        <fullName evidence="2">Helix-hairpin-helix motif-containing protein</fullName>
    </submittedName>
</protein>
<accession>A0A238Y3A3</accession>
<keyword evidence="3" id="KW-1185">Reference proteome</keyword>
<dbReference type="AlphaFoldDB" id="A0A238Y3A3"/>
<organism evidence="2 3">
    <name type="scientific">Haloechinothrix alba</name>
    <dbReference type="NCBI Taxonomy" id="664784"/>
    <lineage>
        <taxon>Bacteria</taxon>
        <taxon>Bacillati</taxon>
        <taxon>Actinomycetota</taxon>
        <taxon>Actinomycetes</taxon>
        <taxon>Pseudonocardiales</taxon>
        <taxon>Pseudonocardiaceae</taxon>
        <taxon>Haloechinothrix</taxon>
    </lineage>
</organism>
<evidence type="ECO:0000313" key="2">
    <source>
        <dbReference type="EMBL" id="SNR64789.1"/>
    </source>
</evidence>
<dbReference type="Pfam" id="PF12836">
    <property type="entry name" value="HHH_3"/>
    <property type="match status" value="1"/>
</dbReference>
<name>A0A238Y3A3_9PSEU</name>
<feature type="compositionally biased region" description="Basic and acidic residues" evidence="1">
    <location>
        <begin position="88"/>
        <end position="108"/>
    </location>
</feature>
<reference evidence="2 3" key="1">
    <citation type="submission" date="2017-06" db="EMBL/GenBank/DDBJ databases">
        <authorList>
            <person name="Kim H.J."/>
            <person name="Triplett B.A."/>
        </authorList>
    </citation>
    <scope>NUCLEOTIDE SEQUENCE [LARGE SCALE GENOMIC DNA]</scope>
    <source>
        <strain evidence="2 3">DSM 45207</strain>
    </source>
</reference>
<feature type="region of interest" description="Disordered" evidence="1">
    <location>
        <begin position="88"/>
        <end position="152"/>
    </location>
</feature>
<dbReference type="SUPFAM" id="SSF81585">
    <property type="entry name" value="PsbU/PolX domain-like"/>
    <property type="match status" value="1"/>
</dbReference>
<sequence>MQATDDSAVAWYKRRRTLVVLVVVAFFVGALIGRASATDGTADSGTELEIAELTGEWDDVATALDLDTSATPEELVARIDELESGLSRHEDQLAQRSDELAERESELDTREEELAERERELDAREEELAEQQEAGPSPEDEPDSSGGCRSDQVDINTASRRALQQIYEIGPERADQVVNLRPFSSVDDLTRMNGIAEGRLGGIKNEGIACVD</sequence>
<gene>
    <name evidence="2" type="ORF">SAMN06265360_11336</name>
</gene>
<proteinExistence type="predicted"/>
<dbReference type="Gene3D" id="1.10.150.320">
    <property type="entry name" value="Photosystem II 12 kDa extrinsic protein"/>
    <property type="match status" value="1"/>
</dbReference>